<dbReference type="STRING" id="1566387.QV13_14820"/>
<dbReference type="Gene3D" id="3.40.630.30">
    <property type="match status" value="1"/>
</dbReference>
<dbReference type="SUPFAM" id="SSF55729">
    <property type="entry name" value="Acyl-CoA N-acyltransferases (Nat)"/>
    <property type="match status" value="2"/>
</dbReference>
<dbReference type="OrthoDB" id="336415at2"/>
<dbReference type="Pfam" id="PF13480">
    <property type="entry name" value="Acetyltransf_6"/>
    <property type="match status" value="1"/>
</dbReference>
<evidence type="ECO:0000259" key="3">
    <source>
        <dbReference type="PROSITE" id="PS51186"/>
    </source>
</evidence>
<dbReference type="RefSeq" id="WP_065998007.1">
    <property type="nucleotide sequence ID" value="NZ_MDEO01000033.1"/>
</dbReference>
<feature type="domain" description="N-acetyltransferase" evidence="3">
    <location>
        <begin position="1"/>
        <end position="156"/>
    </location>
</feature>
<dbReference type="AlphaFoldDB" id="A0A1C2DN03"/>
<dbReference type="InterPro" id="IPR050832">
    <property type="entry name" value="Bact_Acetyltransf"/>
</dbReference>
<dbReference type="InterPro" id="IPR016181">
    <property type="entry name" value="Acyl_CoA_acyltransferase"/>
</dbReference>
<evidence type="ECO:0000256" key="2">
    <source>
        <dbReference type="ARBA" id="ARBA00023315"/>
    </source>
</evidence>
<keyword evidence="2" id="KW-0012">Acyltransferase</keyword>
<organism evidence="4 5">
    <name type="scientific">Mesorhizobium hungaricum</name>
    <dbReference type="NCBI Taxonomy" id="1566387"/>
    <lineage>
        <taxon>Bacteria</taxon>
        <taxon>Pseudomonadati</taxon>
        <taxon>Pseudomonadota</taxon>
        <taxon>Alphaproteobacteria</taxon>
        <taxon>Hyphomicrobiales</taxon>
        <taxon>Phyllobacteriaceae</taxon>
        <taxon>Mesorhizobium</taxon>
    </lineage>
</organism>
<dbReference type="CDD" id="cd04301">
    <property type="entry name" value="NAT_SF"/>
    <property type="match status" value="2"/>
</dbReference>
<feature type="domain" description="N-acetyltransferase" evidence="3">
    <location>
        <begin position="164"/>
        <end position="301"/>
    </location>
</feature>
<proteinExistence type="predicted"/>
<protein>
    <recommendedName>
        <fullName evidence="3">N-acetyltransferase domain-containing protein</fullName>
    </recommendedName>
</protein>
<keyword evidence="5" id="KW-1185">Reference proteome</keyword>
<evidence type="ECO:0000313" key="5">
    <source>
        <dbReference type="Proteomes" id="UP000094412"/>
    </source>
</evidence>
<reference evidence="4 5" key="1">
    <citation type="submission" date="2016-08" db="EMBL/GenBank/DDBJ databases">
        <title>Whole genome sequence of Mesorhizobium sp. strain UASWS1009 isolated from industrial sewage.</title>
        <authorList>
            <person name="Crovadore J."/>
            <person name="Calmin G."/>
            <person name="Chablais R."/>
            <person name="Cochard B."/>
            <person name="Lefort F."/>
        </authorList>
    </citation>
    <scope>NUCLEOTIDE SEQUENCE [LARGE SCALE GENOMIC DNA]</scope>
    <source>
        <strain evidence="4 5">UASWS1009</strain>
    </source>
</reference>
<dbReference type="InterPro" id="IPR038740">
    <property type="entry name" value="BioF2-like_GNAT_dom"/>
</dbReference>
<name>A0A1C2DN03_9HYPH</name>
<accession>A0A1C2DN03</accession>
<gene>
    <name evidence="4" type="ORF">QV13_14820</name>
</gene>
<comment type="caution">
    <text evidence="4">The sequence shown here is derived from an EMBL/GenBank/DDBJ whole genome shotgun (WGS) entry which is preliminary data.</text>
</comment>
<evidence type="ECO:0000256" key="1">
    <source>
        <dbReference type="ARBA" id="ARBA00022679"/>
    </source>
</evidence>
<dbReference type="PROSITE" id="PS51186">
    <property type="entry name" value="GNAT"/>
    <property type="match status" value="2"/>
</dbReference>
<dbReference type="EMBL" id="MDEO01000033">
    <property type="protein sequence ID" value="OCX16139.1"/>
    <property type="molecule type" value="Genomic_DNA"/>
</dbReference>
<evidence type="ECO:0000313" key="4">
    <source>
        <dbReference type="EMBL" id="OCX16139.1"/>
    </source>
</evidence>
<keyword evidence="1" id="KW-0808">Transferase</keyword>
<sequence>MKIVPFDKGHAEDALCLVNLLRAAPITLSEFIAREARWPVDDLRLCWLRYEDDRAVAYGQIASSPYAPADHLAVQIAVDPDYRGCGRGRSMFDLLEREAIGRGFRGLVSTLPEAASHPQAWAEARGFHRHALHSDSLLDLQTFDGKAEVSAEVSLTDMTGANEMQWREVATLLQKLIADAPDMRDLPPWTMARCLTVLRETPAARPEWVIVARSHGSPVGLTVGHSMGNEIYSYFTGVLPDWRGKHVGLALKLRLIAAARAQGITTMRTTNLDTNMPALRLNASIGFRRVPGSLELRKTLYSGAAATPVKPQ</sequence>
<dbReference type="Pfam" id="PF00583">
    <property type="entry name" value="Acetyltransf_1"/>
    <property type="match status" value="1"/>
</dbReference>
<dbReference type="InterPro" id="IPR000182">
    <property type="entry name" value="GNAT_dom"/>
</dbReference>
<dbReference type="GO" id="GO:0016747">
    <property type="term" value="F:acyltransferase activity, transferring groups other than amino-acyl groups"/>
    <property type="evidence" value="ECO:0007669"/>
    <property type="project" value="InterPro"/>
</dbReference>
<dbReference type="Proteomes" id="UP000094412">
    <property type="component" value="Unassembled WGS sequence"/>
</dbReference>
<dbReference type="PANTHER" id="PTHR43877">
    <property type="entry name" value="AMINOALKYLPHOSPHONATE N-ACETYLTRANSFERASE-RELATED-RELATED"/>
    <property type="match status" value="1"/>
</dbReference>